<feature type="coiled-coil region" evidence="1">
    <location>
        <begin position="167"/>
        <end position="197"/>
    </location>
</feature>
<keyword evidence="2" id="KW-0472">Membrane</keyword>
<keyword evidence="2" id="KW-1133">Transmembrane helix</keyword>
<gene>
    <name evidence="3" type="ORF">D7004_10790</name>
</gene>
<dbReference type="RefSeq" id="WP_123205872.1">
    <property type="nucleotide sequence ID" value="NZ_RBEE01000021.1"/>
</dbReference>
<proteinExistence type="predicted"/>
<protein>
    <submittedName>
        <fullName evidence="3">Uncharacterized protein</fullName>
    </submittedName>
</protein>
<evidence type="ECO:0000313" key="3">
    <source>
        <dbReference type="EMBL" id="RNL53040.1"/>
    </source>
</evidence>
<accession>A0A3N0BUM3</accession>
<dbReference type="EMBL" id="RBEE01000021">
    <property type="protein sequence ID" value="RNL53040.1"/>
    <property type="molecule type" value="Genomic_DNA"/>
</dbReference>
<name>A0A3N0BUM3_9SPHI</name>
<dbReference type="AlphaFoldDB" id="A0A3N0BUM3"/>
<dbReference type="OrthoDB" id="794066at2"/>
<keyword evidence="1" id="KW-0175">Coiled coil</keyword>
<dbReference type="Proteomes" id="UP000274046">
    <property type="component" value="Unassembled WGS sequence"/>
</dbReference>
<feature type="transmembrane region" description="Helical" evidence="2">
    <location>
        <begin position="96"/>
        <end position="118"/>
    </location>
</feature>
<evidence type="ECO:0000256" key="1">
    <source>
        <dbReference type="SAM" id="Coils"/>
    </source>
</evidence>
<organism evidence="3 4">
    <name type="scientific">Pedobacter jejuensis</name>
    <dbReference type="NCBI Taxonomy" id="1268550"/>
    <lineage>
        <taxon>Bacteria</taxon>
        <taxon>Pseudomonadati</taxon>
        <taxon>Bacteroidota</taxon>
        <taxon>Sphingobacteriia</taxon>
        <taxon>Sphingobacteriales</taxon>
        <taxon>Sphingobacteriaceae</taxon>
        <taxon>Pedobacter</taxon>
    </lineage>
</organism>
<feature type="coiled-coil region" evidence="1">
    <location>
        <begin position="1"/>
        <end position="28"/>
    </location>
</feature>
<sequence length="201" mass="22829">MKTIENSIDNLEQILEALASQGKDLADDIKTLINTKPDDNSDEIERILLSLNDVKAKLDFENLKAMLMSLNRKIEKVPYIIPVTHHHHLDRSSKGLVVGIFSGLLFIAVLTGLTAYLLNRNASLALNSDKLLYLRAYNPEYLNRVDLAFVSARDSLVKVAEEKIIHLKQLQEAELSLKNKEAELKKARLFKQKLQKRKPSK</sequence>
<comment type="caution">
    <text evidence="3">The sequence shown here is derived from an EMBL/GenBank/DDBJ whole genome shotgun (WGS) entry which is preliminary data.</text>
</comment>
<evidence type="ECO:0000313" key="4">
    <source>
        <dbReference type="Proteomes" id="UP000274046"/>
    </source>
</evidence>
<reference evidence="3 4" key="1">
    <citation type="submission" date="2018-10" db="EMBL/GenBank/DDBJ databases">
        <title>Genome sequencing of Pedobacter jejuensis TNB23.</title>
        <authorList>
            <person name="Cho Y.-J."/>
            <person name="Cho A."/>
            <person name="Kim O.-S."/>
        </authorList>
    </citation>
    <scope>NUCLEOTIDE SEQUENCE [LARGE SCALE GENOMIC DNA]</scope>
    <source>
        <strain evidence="3 4">TNB23</strain>
    </source>
</reference>
<keyword evidence="2" id="KW-0812">Transmembrane</keyword>
<evidence type="ECO:0000256" key="2">
    <source>
        <dbReference type="SAM" id="Phobius"/>
    </source>
</evidence>
<keyword evidence="4" id="KW-1185">Reference proteome</keyword>